<evidence type="ECO:0000313" key="2">
    <source>
        <dbReference type="EMBL" id="KAF2822608.1"/>
    </source>
</evidence>
<reference evidence="2" key="1">
    <citation type="journal article" date="2020" name="Stud. Mycol.">
        <title>101 Dothideomycetes genomes: a test case for predicting lifestyles and emergence of pathogens.</title>
        <authorList>
            <person name="Haridas S."/>
            <person name="Albert R."/>
            <person name="Binder M."/>
            <person name="Bloem J."/>
            <person name="Labutti K."/>
            <person name="Salamov A."/>
            <person name="Andreopoulos B."/>
            <person name="Baker S."/>
            <person name="Barry K."/>
            <person name="Bills G."/>
            <person name="Bluhm B."/>
            <person name="Cannon C."/>
            <person name="Castanera R."/>
            <person name="Culley D."/>
            <person name="Daum C."/>
            <person name="Ezra D."/>
            <person name="Gonzalez J."/>
            <person name="Henrissat B."/>
            <person name="Kuo A."/>
            <person name="Liang C."/>
            <person name="Lipzen A."/>
            <person name="Lutzoni F."/>
            <person name="Magnuson J."/>
            <person name="Mondo S."/>
            <person name="Nolan M."/>
            <person name="Ohm R."/>
            <person name="Pangilinan J."/>
            <person name="Park H.-J."/>
            <person name="Ramirez L."/>
            <person name="Alfaro M."/>
            <person name="Sun H."/>
            <person name="Tritt A."/>
            <person name="Yoshinaga Y."/>
            <person name="Zwiers L.-H."/>
            <person name="Turgeon B."/>
            <person name="Goodwin S."/>
            <person name="Spatafora J."/>
            <person name="Crous P."/>
            <person name="Grigoriev I."/>
        </authorList>
    </citation>
    <scope>NUCLEOTIDE SEQUENCE</scope>
    <source>
        <strain evidence="2">CBS 113818</strain>
    </source>
</reference>
<keyword evidence="3" id="KW-1185">Reference proteome</keyword>
<keyword evidence="1" id="KW-0812">Transmembrane</keyword>
<evidence type="ECO:0000256" key="1">
    <source>
        <dbReference type="SAM" id="Phobius"/>
    </source>
</evidence>
<organism evidence="2 3">
    <name type="scientific">Ophiobolus disseminans</name>
    <dbReference type="NCBI Taxonomy" id="1469910"/>
    <lineage>
        <taxon>Eukaryota</taxon>
        <taxon>Fungi</taxon>
        <taxon>Dikarya</taxon>
        <taxon>Ascomycota</taxon>
        <taxon>Pezizomycotina</taxon>
        <taxon>Dothideomycetes</taxon>
        <taxon>Pleosporomycetidae</taxon>
        <taxon>Pleosporales</taxon>
        <taxon>Pleosporineae</taxon>
        <taxon>Phaeosphaeriaceae</taxon>
        <taxon>Ophiobolus</taxon>
    </lineage>
</organism>
<protein>
    <submittedName>
        <fullName evidence="2">Uncharacterized protein</fullName>
    </submittedName>
</protein>
<proteinExistence type="predicted"/>
<accession>A0A6A6ZP13</accession>
<keyword evidence="1" id="KW-0472">Membrane</keyword>
<feature type="transmembrane region" description="Helical" evidence="1">
    <location>
        <begin position="20"/>
        <end position="47"/>
    </location>
</feature>
<dbReference type="AlphaFoldDB" id="A0A6A6ZP13"/>
<sequence length="89" mass="10072">MNDVEQIRRVSGYSYSNLGSAPWLVVAEALVVRVLLLVATVPFTPCASMLNLSMKKHVSETIELISQWAIYLYKAARRLPRRPRRALGE</sequence>
<dbReference type="Proteomes" id="UP000799424">
    <property type="component" value="Unassembled WGS sequence"/>
</dbReference>
<gene>
    <name evidence="2" type="ORF">CC86DRAFT_80660</name>
</gene>
<evidence type="ECO:0000313" key="3">
    <source>
        <dbReference type="Proteomes" id="UP000799424"/>
    </source>
</evidence>
<keyword evidence="1" id="KW-1133">Transmembrane helix</keyword>
<dbReference type="EMBL" id="MU006234">
    <property type="protein sequence ID" value="KAF2822608.1"/>
    <property type="molecule type" value="Genomic_DNA"/>
</dbReference>
<name>A0A6A6ZP13_9PLEO</name>